<keyword evidence="9" id="KW-0460">Magnesium</keyword>
<dbReference type="Proteomes" id="UP001652582">
    <property type="component" value="Chromosome 1"/>
</dbReference>
<evidence type="ECO:0000256" key="14">
    <source>
        <dbReference type="RuleBase" id="RU000405"/>
    </source>
</evidence>
<evidence type="ECO:0000256" key="3">
    <source>
        <dbReference type="ARBA" id="ARBA00004141"/>
    </source>
</evidence>
<accession>A0ABM3LHZ7</accession>
<name>A0ABM3LHZ7_BICAN</name>
<dbReference type="PROSITE" id="PS00452">
    <property type="entry name" value="GUANYLATE_CYCLASE_1"/>
    <property type="match status" value="1"/>
</dbReference>
<keyword evidence="10 15" id="KW-1133">Transmembrane helix</keyword>
<evidence type="ECO:0000256" key="10">
    <source>
        <dbReference type="ARBA" id="ARBA00022989"/>
    </source>
</evidence>
<evidence type="ECO:0000256" key="15">
    <source>
        <dbReference type="SAM" id="Phobius"/>
    </source>
</evidence>
<comment type="similarity">
    <text evidence="14">Belongs to the adenylyl cyclase class-4/guanylyl cyclase family.</text>
</comment>
<feature type="transmembrane region" description="Helical" evidence="15">
    <location>
        <begin position="771"/>
        <end position="788"/>
    </location>
</feature>
<reference evidence="18" key="2">
    <citation type="submission" date="2025-08" db="UniProtKB">
        <authorList>
            <consortium name="RefSeq"/>
        </authorList>
    </citation>
    <scope>IDENTIFICATION</scope>
</reference>
<keyword evidence="12 15" id="KW-0472">Membrane</keyword>
<evidence type="ECO:0000313" key="17">
    <source>
        <dbReference type="Proteomes" id="UP001652582"/>
    </source>
</evidence>
<comment type="catalytic activity">
    <reaction evidence="1">
        <text>ATP = 3',5'-cyclic AMP + diphosphate</text>
        <dbReference type="Rhea" id="RHEA:15389"/>
        <dbReference type="ChEBI" id="CHEBI:30616"/>
        <dbReference type="ChEBI" id="CHEBI:33019"/>
        <dbReference type="ChEBI" id="CHEBI:58165"/>
        <dbReference type="EC" id="4.6.1.1"/>
    </reaction>
</comment>
<evidence type="ECO:0000256" key="12">
    <source>
        <dbReference type="ARBA" id="ARBA00023136"/>
    </source>
</evidence>
<keyword evidence="8" id="KW-0067">ATP-binding</keyword>
<organism evidence="17 18">
    <name type="scientific">Bicyclus anynana</name>
    <name type="common">Squinting bush brown butterfly</name>
    <dbReference type="NCBI Taxonomy" id="110368"/>
    <lineage>
        <taxon>Eukaryota</taxon>
        <taxon>Metazoa</taxon>
        <taxon>Ecdysozoa</taxon>
        <taxon>Arthropoda</taxon>
        <taxon>Hexapoda</taxon>
        <taxon>Insecta</taxon>
        <taxon>Pterygota</taxon>
        <taxon>Neoptera</taxon>
        <taxon>Endopterygota</taxon>
        <taxon>Lepidoptera</taxon>
        <taxon>Glossata</taxon>
        <taxon>Ditrysia</taxon>
        <taxon>Papilionoidea</taxon>
        <taxon>Nymphalidae</taxon>
        <taxon>Satyrinae</taxon>
        <taxon>Satyrini</taxon>
        <taxon>Mycalesina</taxon>
        <taxon>Bicyclus</taxon>
    </lineage>
</organism>
<keyword evidence="17" id="KW-1185">Reference proteome</keyword>
<reference evidence="17" key="1">
    <citation type="submission" date="2025-05" db="UniProtKB">
        <authorList>
            <consortium name="RefSeq"/>
        </authorList>
    </citation>
    <scope>NUCLEOTIDE SEQUENCE [LARGE SCALE GENOMIC DNA]</scope>
</reference>
<dbReference type="Gene3D" id="3.30.70.1230">
    <property type="entry name" value="Nucleotide cyclase"/>
    <property type="match status" value="2"/>
</dbReference>
<keyword evidence="7" id="KW-0547">Nucleotide-binding</keyword>
<protein>
    <recommendedName>
        <fullName evidence="4">adenylate cyclase</fullName>
        <ecNumber evidence="4">4.6.1.1</ecNumber>
    </recommendedName>
</protein>
<keyword evidence="6" id="KW-0479">Metal-binding</keyword>
<feature type="transmembrane region" description="Helical" evidence="15">
    <location>
        <begin position="231"/>
        <end position="252"/>
    </location>
</feature>
<dbReference type="InterPro" id="IPR001054">
    <property type="entry name" value="A/G_cyclase"/>
</dbReference>
<evidence type="ECO:0000256" key="5">
    <source>
        <dbReference type="ARBA" id="ARBA00022692"/>
    </source>
</evidence>
<feature type="transmembrane region" description="Helical" evidence="15">
    <location>
        <begin position="85"/>
        <end position="109"/>
    </location>
</feature>
<dbReference type="PANTHER" id="PTHR45627">
    <property type="entry name" value="ADENYLATE CYCLASE TYPE 1"/>
    <property type="match status" value="1"/>
</dbReference>
<evidence type="ECO:0000313" key="18">
    <source>
        <dbReference type="RefSeq" id="XP_052738694.1"/>
    </source>
</evidence>
<dbReference type="RefSeq" id="XP_052738694.1">
    <property type="nucleotide sequence ID" value="XM_052882734.1"/>
</dbReference>
<feature type="domain" description="Guanylate cyclase" evidence="16">
    <location>
        <begin position="335"/>
        <end position="462"/>
    </location>
</feature>
<feature type="transmembrane region" description="Helical" evidence="15">
    <location>
        <begin position="808"/>
        <end position="825"/>
    </location>
</feature>
<comment type="subcellular location">
    <subcellularLocation>
        <location evidence="3">Membrane</location>
        <topology evidence="3">Multi-pass membrane protein</topology>
    </subcellularLocation>
</comment>
<dbReference type="SUPFAM" id="SSF55073">
    <property type="entry name" value="Nucleotide cyclase"/>
    <property type="match status" value="2"/>
</dbReference>
<evidence type="ECO:0000256" key="1">
    <source>
        <dbReference type="ARBA" id="ARBA00001593"/>
    </source>
</evidence>
<proteinExistence type="inferred from homology"/>
<evidence type="ECO:0000256" key="2">
    <source>
        <dbReference type="ARBA" id="ARBA00001946"/>
    </source>
</evidence>
<feature type="transmembrane region" description="Helical" evidence="15">
    <location>
        <begin position="649"/>
        <end position="671"/>
    </location>
</feature>
<evidence type="ECO:0000256" key="13">
    <source>
        <dbReference type="ARBA" id="ARBA00023239"/>
    </source>
</evidence>
<evidence type="ECO:0000256" key="8">
    <source>
        <dbReference type="ARBA" id="ARBA00022840"/>
    </source>
</evidence>
<dbReference type="InterPro" id="IPR032628">
    <property type="entry name" value="AC_N"/>
</dbReference>
<dbReference type="Pfam" id="PF16214">
    <property type="entry name" value="AC_N"/>
    <property type="match status" value="1"/>
</dbReference>
<keyword evidence="11" id="KW-0115">cAMP biosynthesis</keyword>
<feature type="transmembrane region" description="Helical" evidence="15">
    <location>
        <begin position="115"/>
        <end position="136"/>
    </location>
</feature>
<keyword evidence="5 15" id="KW-0812">Transmembrane</keyword>
<gene>
    <name evidence="18" type="primary">LOC112043014</name>
</gene>
<evidence type="ECO:0000256" key="4">
    <source>
        <dbReference type="ARBA" id="ARBA00012201"/>
    </source>
</evidence>
<evidence type="ECO:0000256" key="11">
    <source>
        <dbReference type="ARBA" id="ARBA00022998"/>
    </source>
</evidence>
<dbReference type="InterPro" id="IPR029787">
    <property type="entry name" value="Nucleotide_cyclase"/>
</dbReference>
<feature type="domain" description="Guanylate cyclase" evidence="16">
    <location>
        <begin position="892"/>
        <end position="1049"/>
    </location>
</feature>
<evidence type="ECO:0000259" key="16">
    <source>
        <dbReference type="PROSITE" id="PS50125"/>
    </source>
</evidence>
<dbReference type="PROSITE" id="PS50125">
    <property type="entry name" value="GUANYLATE_CYCLASE_2"/>
    <property type="match status" value="2"/>
</dbReference>
<dbReference type="PANTHER" id="PTHR45627:SF23">
    <property type="entry name" value="AT30656P-RELATED"/>
    <property type="match status" value="1"/>
</dbReference>
<dbReference type="GeneID" id="112043014"/>
<dbReference type="Pfam" id="PF00211">
    <property type="entry name" value="Guanylate_cyc"/>
    <property type="match status" value="2"/>
</dbReference>
<dbReference type="EC" id="4.6.1.1" evidence="4"/>
<dbReference type="SMART" id="SM00044">
    <property type="entry name" value="CYCc"/>
    <property type="match status" value="2"/>
</dbReference>
<feature type="transmembrane region" description="Helical" evidence="15">
    <location>
        <begin position="618"/>
        <end position="637"/>
    </location>
</feature>
<feature type="transmembrane region" description="Helical" evidence="15">
    <location>
        <begin position="148"/>
        <end position="173"/>
    </location>
</feature>
<feature type="transmembrane region" description="Helical" evidence="15">
    <location>
        <begin position="179"/>
        <end position="197"/>
    </location>
</feature>
<comment type="cofactor">
    <cofactor evidence="2">
        <name>Mg(2+)</name>
        <dbReference type="ChEBI" id="CHEBI:18420"/>
    </cofactor>
</comment>
<keyword evidence="13 14" id="KW-0456">Lyase</keyword>
<evidence type="ECO:0000256" key="9">
    <source>
        <dbReference type="ARBA" id="ARBA00022842"/>
    </source>
</evidence>
<evidence type="ECO:0000256" key="7">
    <source>
        <dbReference type="ARBA" id="ARBA00022741"/>
    </source>
</evidence>
<evidence type="ECO:0000256" key="6">
    <source>
        <dbReference type="ARBA" id="ARBA00022723"/>
    </source>
</evidence>
<feature type="transmembrane region" description="Helical" evidence="15">
    <location>
        <begin position="204"/>
        <end position="225"/>
    </location>
</feature>
<sequence length="1205" mass="139216">MDDGTWSRTTGSVVLQVGALELLARYSMNSSRATSVLSSLHEFRTQESEQTGGKQWNWKYLRDQFYQKDLEGLYRKYDEKLRETLIYIYVSLLVIFSTVHIVLVIVYTYNQQIQWGSTCFSMGMYVLRITVPAFSFCKCIYDPLKNRWYWMPILVTFILTADLVMSDVAVAIFTSFEGMLLRPAYSTMALLSVYIFLPMRNNFLAIILGVVVSVVYTFVFAFFTYYETPDVGLLVACEIIYLIGVNLMGVYFRLMNEIVTRRSFLDRRACVESTLRLKFVKDQEERLMLSILPEHIVSRVRQDIRNMFMNIRSPSQSHNMRSFSQLYVEEHENVSILYADVVNYTQISTTLSPLRMVELLNELFGRFDEASEEHDVLRIKFLGDCYYCVSGIPKPTQQHAKNCVDLGLEMIHIIKNVREKRALNIDMRIGVHSGKILSGLIGIRKWQFDIWSKDVTIANKMESTGKAGKVHITQQTLDLLLDHAREYIIEPNFASQNDPFIMKNKLQTFLLSRPQKPLIDYKPFRRASVGFNKIIPTRRGRRLENRSSSTLRRTTTFMDENLVEYQQMLKAADAQMAKEIDDMSNGKEQFQESRLNRFTLVYNNLKLEKSFLLQPDPLFKYYILCCLLMLCLIMTINGLTTNWYYQFKWYAVMLLSLLLAFLIVMQPLSWFQFAWTKYKGVNEPRNKFLRFIYDLSLSIIKCPKIRTGTYILISLGLAGTSMINVIACKEVKIIPEVESVLSNCVSSWHVTQCWSLALLLNFLFSRVFFMFKWIVAGCMTLFYLWIVWEIKTSLFSVDTTWNVGLDPRVSHTLSVIIITITLYWVDRTTEYRNRLDHLWQIQLSEEQEEAETMLKVNNMLLENILPAHVVQVYLDLNRSLDELYYEKYDNVAVMFASLTDYKLGLEDDAEMSDKFVLSILDEVISDFDRLLLSGSSKHKVEKIKMAGWTYMAACGLDPTRRDSFDSYTSIVDRSKNTPYNRTIVVTMVEFAAAMMMQLQNFNRGSFQSFEGLNLRIGISNGEVAAGVVGSLKPLYDIWGNAVNMASRMDSTGESGRIQVTENTAKILEECGIITQCRGEVFIKGRGLIKTYFVPLDDEFNLVKQNLCTLDYLKFNDKGPPYQARTTLASGASAETGIFESSSQNSTYPWDISSDNENIDEDEFTNVRKFNRSISELVDVETFSPTSKWDDLSVPYTENDIMVTRC</sequence>
<dbReference type="InterPro" id="IPR018297">
    <property type="entry name" value="A/G_cyclase_CS"/>
</dbReference>
<dbReference type="CDD" id="cd07302">
    <property type="entry name" value="CHD"/>
    <property type="match status" value="2"/>
</dbReference>